<dbReference type="EMBL" id="JAPEVG010000021">
    <property type="protein sequence ID" value="KAJ8495718.1"/>
    <property type="molecule type" value="Genomic_DNA"/>
</dbReference>
<reference evidence="1" key="1">
    <citation type="submission" date="2022-11" db="EMBL/GenBank/DDBJ databases">
        <title>Genome Sequence of Cubamyces cubensis.</title>
        <authorList>
            <person name="Buettner E."/>
        </authorList>
    </citation>
    <scope>NUCLEOTIDE SEQUENCE</scope>
    <source>
        <strain evidence="1">MPL-01</strain>
    </source>
</reference>
<dbReference type="Proteomes" id="UP001215151">
    <property type="component" value="Unassembled WGS sequence"/>
</dbReference>
<gene>
    <name evidence="1" type="ORF">ONZ51_g1538</name>
</gene>
<protein>
    <submittedName>
        <fullName evidence="1">Uncharacterized protein</fullName>
    </submittedName>
</protein>
<organism evidence="1 2">
    <name type="scientific">Trametes cubensis</name>
    <dbReference type="NCBI Taxonomy" id="1111947"/>
    <lineage>
        <taxon>Eukaryota</taxon>
        <taxon>Fungi</taxon>
        <taxon>Dikarya</taxon>
        <taxon>Basidiomycota</taxon>
        <taxon>Agaricomycotina</taxon>
        <taxon>Agaricomycetes</taxon>
        <taxon>Polyporales</taxon>
        <taxon>Polyporaceae</taxon>
        <taxon>Trametes</taxon>
    </lineage>
</organism>
<name>A0AAD7U1C7_9APHY</name>
<sequence>MECRSADSMHLILRCIADDQKALWADLIRLQETWREFDDDPCPIYFTSDEIAAHNAEQEALDEYKGHVDALYAELRCFGIGSVKTEDYEISKQLMERRREEWDGTAMKRPFPFYEGAHSYYLT</sequence>
<dbReference type="AlphaFoldDB" id="A0AAD7U1C7"/>
<comment type="caution">
    <text evidence="1">The sequence shown here is derived from an EMBL/GenBank/DDBJ whole genome shotgun (WGS) entry which is preliminary data.</text>
</comment>
<evidence type="ECO:0000313" key="2">
    <source>
        <dbReference type="Proteomes" id="UP001215151"/>
    </source>
</evidence>
<proteinExistence type="predicted"/>
<keyword evidence="2" id="KW-1185">Reference proteome</keyword>
<accession>A0AAD7U1C7</accession>
<evidence type="ECO:0000313" key="1">
    <source>
        <dbReference type="EMBL" id="KAJ8495718.1"/>
    </source>
</evidence>